<proteinExistence type="predicted"/>
<dbReference type="EMBL" id="PKMF04000841">
    <property type="protein sequence ID" value="KAK7818149.1"/>
    <property type="molecule type" value="Genomic_DNA"/>
</dbReference>
<evidence type="ECO:0000256" key="1">
    <source>
        <dbReference type="SAM" id="Phobius"/>
    </source>
</evidence>
<dbReference type="GO" id="GO:0005789">
    <property type="term" value="C:endoplasmic reticulum membrane"/>
    <property type="evidence" value="ECO:0007669"/>
    <property type="project" value="TreeGrafter"/>
</dbReference>
<feature type="transmembrane region" description="Helical" evidence="1">
    <location>
        <begin position="6"/>
        <end position="25"/>
    </location>
</feature>
<dbReference type="PANTHER" id="PTHR23071">
    <property type="entry name" value="PHOSPHATIDYLINOSITOL GLYCAN"/>
    <property type="match status" value="1"/>
</dbReference>
<accession>A0AAW0IU44</accession>
<dbReference type="Proteomes" id="UP000237347">
    <property type="component" value="Unassembled WGS sequence"/>
</dbReference>
<dbReference type="GO" id="GO:0006506">
    <property type="term" value="P:GPI anchor biosynthetic process"/>
    <property type="evidence" value="ECO:0007669"/>
    <property type="project" value="InterPro"/>
</dbReference>
<keyword evidence="1" id="KW-1133">Transmembrane helix</keyword>
<keyword evidence="1" id="KW-0812">Transmembrane</keyword>
<dbReference type="AlphaFoldDB" id="A0AAW0IU44"/>
<comment type="caution">
    <text evidence="2">The sequence shown here is derived from an EMBL/GenBank/DDBJ whole genome shotgun (WGS) entry which is preliminary data.</text>
</comment>
<protein>
    <submittedName>
        <fullName evidence="2">Gpi ethanolamine phosphate transferase 3</fullName>
    </submittedName>
</protein>
<dbReference type="PANTHER" id="PTHR23071:SF1">
    <property type="entry name" value="GPI ETHANOLAMINE PHOSPHATE TRANSFERASE 3"/>
    <property type="match status" value="1"/>
</dbReference>
<dbReference type="InterPro" id="IPR039524">
    <property type="entry name" value="PIGO/GPI13"/>
</dbReference>
<evidence type="ECO:0000313" key="2">
    <source>
        <dbReference type="EMBL" id="KAK7818149.1"/>
    </source>
</evidence>
<keyword evidence="3" id="KW-1185">Reference proteome</keyword>
<organism evidence="2 3">
    <name type="scientific">Quercus suber</name>
    <name type="common">Cork oak</name>
    <dbReference type="NCBI Taxonomy" id="58331"/>
    <lineage>
        <taxon>Eukaryota</taxon>
        <taxon>Viridiplantae</taxon>
        <taxon>Streptophyta</taxon>
        <taxon>Embryophyta</taxon>
        <taxon>Tracheophyta</taxon>
        <taxon>Spermatophyta</taxon>
        <taxon>Magnoliopsida</taxon>
        <taxon>eudicotyledons</taxon>
        <taxon>Gunneridae</taxon>
        <taxon>Pentapetalae</taxon>
        <taxon>rosids</taxon>
        <taxon>fabids</taxon>
        <taxon>Fagales</taxon>
        <taxon>Fagaceae</taxon>
        <taxon>Quercus</taxon>
    </lineage>
</organism>
<keyword evidence="2" id="KW-0808">Transferase</keyword>
<feature type="non-terminal residue" evidence="2">
    <location>
        <position position="1"/>
    </location>
</feature>
<keyword evidence="1" id="KW-0472">Membrane</keyword>
<reference evidence="2 3" key="1">
    <citation type="journal article" date="2018" name="Sci. Data">
        <title>The draft genome sequence of cork oak.</title>
        <authorList>
            <person name="Ramos A.M."/>
            <person name="Usie A."/>
            <person name="Barbosa P."/>
            <person name="Barros P.M."/>
            <person name="Capote T."/>
            <person name="Chaves I."/>
            <person name="Simoes F."/>
            <person name="Abreu I."/>
            <person name="Carrasquinho I."/>
            <person name="Faro C."/>
            <person name="Guimaraes J.B."/>
            <person name="Mendonca D."/>
            <person name="Nobrega F."/>
            <person name="Rodrigues L."/>
            <person name="Saibo N.J.M."/>
            <person name="Varela M.C."/>
            <person name="Egas C."/>
            <person name="Matos J."/>
            <person name="Miguel C.M."/>
            <person name="Oliveira M.M."/>
            <person name="Ricardo C.P."/>
            <person name="Goncalves S."/>
        </authorList>
    </citation>
    <scope>NUCLEOTIDE SEQUENCE [LARGE SCALE GENOMIC DNA]</scope>
    <source>
        <strain evidence="3">cv. HL8</strain>
    </source>
</reference>
<evidence type="ECO:0000313" key="3">
    <source>
        <dbReference type="Proteomes" id="UP000237347"/>
    </source>
</evidence>
<gene>
    <name evidence="2" type="primary">Pigo</name>
    <name evidence="2" type="ORF">CFP56_041758</name>
</gene>
<name>A0AAW0IU44_QUESU</name>
<dbReference type="GO" id="GO:0051377">
    <property type="term" value="F:mannose-ethanolamine phosphotransferase activity"/>
    <property type="evidence" value="ECO:0007669"/>
    <property type="project" value="TreeGrafter"/>
</dbReference>
<sequence length="69" mass="7624">AYMMYGLITAATVTATMLCVTIHRRHLMVWGLFAPKFVFDVVGLILADVLICLASLFCFGQVEDDVPKS</sequence>
<feature type="transmembrane region" description="Helical" evidence="1">
    <location>
        <begin position="37"/>
        <end position="62"/>
    </location>
</feature>